<evidence type="ECO:0000313" key="1">
    <source>
        <dbReference type="EMBL" id="KAL3396303.1"/>
    </source>
</evidence>
<reference evidence="1 2" key="1">
    <citation type="journal article" date="2024" name="bioRxiv">
        <title>A reference genome for Trichogramma kaykai: A tiny desert-dwelling parasitoid wasp with competing sex-ratio distorters.</title>
        <authorList>
            <person name="Culotta J."/>
            <person name="Lindsey A.R."/>
        </authorList>
    </citation>
    <scope>NUCLEOTIDE SEQUENCE [LARGE SCALE GENOMIC DNA]</scope>
    <source>
        <strain evidence="1 2">KSX58</strain>
    </source>
</reference>
<evidence type="ECO:0008006" key="3">
    <source>
        <dbReference type="Google" id="ProtNLM"/>
    </source>
</evidence>
<accession>A0ABD2WUR4</accession>
<sequence>MFFYVYTEINFENENIELSMKSLSIVENYCDSRVIPRNEITLYDLKKFQDPAEIDQFADELIKVLDNAAKMYENPPDSPAPSTGEKKRGKMNWIGLTKLHCPLCQTTIATTCFTRQTEPQICTGCKGSLTVLCAKCSRSYKCLRSAYRHVRHGCQGSPVTVANNNNPAIDEDKSTAAKKPSVTACLKCNKTFKSATYYWKHKCPNA</sequence>
<evidence type="ECO:0000313" key="2">
    <source>
        <dbReference type="Proteomes" id="UP001627154"/>
    </source>
</evidence>
<proteinExistence type="predicted"/>
<dbReference type="EMBL" id="JBJJXI010000072">
    <property type="protein sequence ID" value="KAL3396303.1"/>
    <property type="molecule type" value="Genomic_DNA"/>
</dbReference>
<keyword evidence="2" id="KW-1185">Reference proteome</keyword>
<dbReference type="AlphaFoldDB" id="A0ABD2WUR4"/>
<gene>
    <name evidence="1" type="ORF">TKK_009718</name>
</gene>
<dbReference type="Proteomes" id="UP001627154">
    <property type="component" value="Unassembled WGS sequence"/>
</dbReference>
<name>A0ABD2WUR4_9HYME</name>
<organism evidence="1 2">
    <name type="scientific">Trichogramma kaykai</name>
    <dbReference type="NCBI Taxonomy" id="54128"/>
    <lineage>
        <taxon>Eukaryota</taxon>
        <taxon>Metazoa</taxon>
        <taxon>Ecdysozoa</taxon>
        <taxon>Arthropoda</taxon>
        <taxon>Hexapoda</taxon>
        <taxon>Insecta</taxon>
        <taxon>Pterygota</taxon>
        <taxon>Neoptera</taxon>
        <taxon>Endopterygota</taxon>
        <taxon>Hymenoptera</taxon>
        <taxon>Apocrita</taxon>
        <taxon>Proctotrupomorpha</taxon>
        <taxon>Chalcidoidea</taxon>
        <taxon>Trichogrammatidae</taxon>
        <taxon>Trichogramma</taxon>
    </lineage>
</organism>
<protein>
    <recommendedName>
        <fullName evidence="3">C2H2-type domain-containing protein</fullName>
    </recommendedName>
</protein>
<comment type="caution">
    <text evidence="1">The sequence shown here is derived from an EMBL/GenBank/DDBJ whole genome shotgun (WGS) entry which is preliminary data.</text>
</comment>